<sequence>MDKKGWKKPSRREGVPRTSKLSKFLFSLSTREHLLRGDIREETVEEKVAFLPPLPSTLAIQSRALDQDILRLIMEEVTRFVGLKNINLEWARTLLKEVASSTNKHEYHSTTSKSWIAFKGCAVTLANPCLVPDTQNTQLLQEKDVELIKSNSPKLLSESSETPPVKKPRSRFMTALLDDRLFGLSNVSTQLREMVRKGTTSLENFFYKKPIERVRYRAKECGLSSVLPLQSVPKTNARWLFRMDVEDTIGMAAFAWKKWIHDQLSKRSVIAKNITDSEIRFSVPSDLHSLESLSVVDYLETNCEISKHRIVIYEALYTRIKQAVINVSALKEAALKLMPTTLTENNLNDLISLLDLSEDYVLQMSTFCKCLGLCERLFVPVVRPNNEDDEISIEEAEKWKFQAGPLERLDFQHLSQRLAGLEVNPTLKQLLEKLERQINSQLKDFLVVPCPRQSTENSVDQPFRRARRSIQKYRTAKVGSALRFARH</sequence>
<protein>
    <submittedName>
        <fullName evidence="1">Uncharacterized protein</fullName>
    </submittedName>
</protein>
<dbReference type="PANTHER" id="PTHR36696">
    <property type="entry name" value="AGAP012002-PA"/>
    <property type="match status" value="1"/>
</dbReference>
<name>A0ABR4QIZ7_9CEST</name>
<dbReference type="Proteomes" id="UP001651158">
    <property type="component" value="Unassembled WGS sequence"/>
</dbReference>
<accession>A0ABR4QIZ7</accession>
<gene>
    <name evidence="1" type="ORF">TcWFU_009780</name>
</gene>
<evidence type="ECO:0000313" key="1">
    <source>
        <dbReference type="EMBL" id="KAL5109502.1"/>
    </source>
</evidence>
<keyword evidence="2" id="KW-1185">Reference proteome</keyword>
<evidence type="ECO:0000313" key="2">
    <source>
        <dbReference type="Proteomes" id="UP001651158"/>
    </source>
</evidence>
<dbReference type="EMBL" id="JAKROA010000003">
    <property type="protein sequence ID" value="KAL5109502.1"/>
    <property type="molecule type" value="Genomic_DNA"/>
</dbReference>
<organism evidence="1 2">
    <name type="scientific">Taenia crassiceps</name>
    <dbReference type="NCBI Taxonomy" id="6207"/>
    <lineage>
        <taxon>Eukaryota</taxon>
        <taxon>Metazoa</taxon>
        <taxon>Spiralia</taxon>
        <taxon>Lophotrochozoa</taxon>
        <taxon>Platyhelminthes</taxon>
        <taxon>Cestoda</taxon>
        <taxon>Eucestoda</taxon>
        <taxon>Cyclophyllidea</taxon>
        <taxon>Taeniidae</taxon>
        <taxon>Taenia</taxon>
    </lineage>
</organism>
<proteinExistence type="predicted"/>
<dbReference type="PANTHER" id="PTHR36696:SF1">
    <property type="entry name" value="EF-HAND DOMAIN-CONTAINING PROTEIN"/>
    <property type="match status" value="1"/>
</dbReference>
<reference evidence="1 2" key="1">
    <citation type="journal article" date="2022" name="Front. Cell. Infect. Microbiol.">
        <title>The Genomes of Two Strains of Taenia crassiceps the Animal Model for the Study of Human Cysticercosis.</title>
        <authorList>
            <person name="Bobes R.J."/>
            <person name="Estrada K."/>
            <person name="Rios-Valencia D.G."/>
            <person name="Calderon-Gallegos A."/>
            <person name="de la Torre P."/>
            <person name="Carrero J.C."/>
            <person name="Sanchez-Flores A."/>
            <person name="Laclette J.P."/>
        </authorList>
    </citation>
    <scope>NUCLEOTIDE SEQUENCE [LARGE SCALE GENOMIC DNA]</scope>
    <source>
        <strain evidence="1">WFUcys</strain>
    </source>
</reference>
<comment type="caution">
    <text evidence="1">The sequence shown here is derived from an EMBL/GenBank/DDBJ whole genome shotgun (WGS) entry which is preliminary data.</text>
</comment>